<dbReference type="EMBL" id="JWIN03000002">
    <property type="protein sequence ID" value="KAB1282867.1"/>
    <property type="molecule type" value="Genomic_DNA"/>
</dbReference>
<dbReference type="AlphaFoldDB" id="A0A5N4EHK5"/>
<dbReference type="Proteomes" id="UP000299084">
    <property type="component" value="Unassembled WGS sequence"/>
</dbReference>
<protein>
    <submittedName>
        <fullName evidence="2">Uncharacterized protein</fullName>
    </submittedName>
</protein>
<proteinExistence type="predicted"/>
<feature type="compositionally biased region" description="Polar residues" evidence="1">
    <location>
        <begin position="274"/>
        <end position="284"/>
    </location>
</feature>
<dbReference type="PANTHER" id="PTHR34438">
    <property type="entry name" value="SI:DKEY-97L20.6"/>
    <property type="match status" value="1"/>
</dbReference>
<gene>
    <name evidence="2" type="ORF">Cadr_000001780</name>
</gene>
<name>A0A5N4EHK5_CAMDR</name>
<comment type="caution">
    <text evidence="2">The sequence shown here is derived from an EMBL/GenBank/DDBJ whole genome shotgun (WGS) entry which is preliminary data.</text>
</comment>
<evidence type="ECO:0000313" key="2">
    <source>
        <dbReference type="EMBL" id="KAB1282867.1"/>
    </source>
</evidence>
<evidence type="ECO:0000256" key="1">
    <source>
        <dbReference type="SAM" id="MobiDB-lite"/>
    </source>
</evidence>
<feature type="compositionally biased region" description="Polar residues" evidence="1">
    <location>
        <begin position="304"/>
        <end position="315"/>
    </location>
</feature>
<feature type="region of interest" description="Disordered" evidence="1">
    <location>
        <begin position="251"/>
        <end position="333"/>
    </location>
</feature>
<sequence length="369" mass="41346">MDRTNLTSEVEQSGRVIQGIDDKAAAECKISTANKHSRVPCYHLLAHTTLTLAAVQDGFRTHDLTLASHEENSTWLPLYGSVCCHLVAQPVCMIQLTASGPLRVQARDRRVTRSKAEKPMVTVPQVDIVPGWLTETEWMELTAREEGVDMAGDILADLLERVMDSTFRVYLSRQCIPFTISQAREAMLQITEWRFLARDEGESAVAEDPTWARTRNPHLARLTPWLRDPCLCCRRPPRWYWRRSKAKKILDGSTDSQEQMASWERSHELRVTRGTPQTPEQFQETGPGGPSEELDGQAKGHLSSIGSLNARSQPSVEVVPATSPHPSPDLSLGASPQALVKRAQHFGSQFSLEDLYYYTPQPHVAGDWP</sequence>
<accession>A0A5N4EHK5</accession>
<dbReference type="PANTHER" id="PTHR34438:SF1">
    <property type="entry name" value="CHROMOSOME 2 OPEN READING FRAME 81"/>
    <property type="match status" value="1"/>
</dbReference>
<evidence type="ECO:0000313" key="3">
    <source>
        <dbReference type="Proteomes" id="UP000299084"/>
    </source>
</evidence>
<reference evidence="2 3" key="1">
    <citation type="journal article" date="2019" name="Mol. Ecol. Resour.">
        <title>Improving Illumina assemblies with Hi-C and long reads: an example with the North African dromedary.</title>
        <authorList>
            <person name="Elbers J.P."/>
            <person name="Rogers M.F."/>
            <person name="Perelman P.L."/>
            <person name="Proskuryakova A.A."/>
            <person name="Serdyukova N.A."/>
            <person name="Johnson W.E."/>
            <person name="Horin P."/>
            <person name="Corander J."/>
            <person name="Murphy D."/>
            <person name="Burger P.A."/>
        </authorList>
    </citation>
    <scope>NUCLEOTIDE SEQUENCE [LARGE SCALE GENOMIC DNA]</scope>
    <source>
        <strain evidence="2">Drom800</strain>
        <tissue evidence="2">Blood</tissue>
    </source>
</reference>
<dbReference type="InterPro" id="IPR028042">
    <property type="entry name" value="DUF4639"/>
</dbReference>
<keyword evidence="3" id="KW-1185">Reference proteome</keyword>
<dbReference type="Pfam" id="PF15479">
    <property type="entry name" value="DUF4639"/>
    <property type="match status" value="1"/>
</dbReference>
<organism evidence="2 3">
    <name type="scientific">Camelus dromedarius</name>
    <name type="common">Dromedary</name>
    <name type="synonym">Arabian camel</name>
    <dbReference type="NCBI Taxonomy" id="9838"/>
    <lineage>
        <taxon>Eukaryota</taxon>
        <taxon>Metazoa</taxon>
        <taxon>Chordata</taxon>
        <taxon>Craniata</taxon>
        <taxon>Vertebrata</taxon>
        <taxon>Euteleostomi</taxon>
        <taxon>Mammalia</taxon>
        <taxon>Eutheria</taxon>
        <taxon>Laurasiatheria</taxon>
        <taxon>Artiodactyla</taxon>
        <taxon>Tylopoda</taxon>
        <taxon>Camelidae</taxon>
        <taxon>Camelus</taxon>
    </lineage>
</organism>